<sequence>MKKYYFKYSLTKRIRGKITTESGNVAITADSLKKARQMAAWNTKPSINFVVDYKLELISEQEIAE</sequence>
<organism evidence="1 2">
    <name type="scientific">Brevibacillus ruminantium</name>
    <dbReference type="NCBI Taxonomy" id="2950604"/>
    <lineage>
        <taxon>Bacteria</taxon>
        <taxon>Bacillati</taxon>
        <taxon>Bacillota</taxon>
        <taxon>Bacilli</taxon>
        <taxon>Bacillales</taxon>
        <taxon>Paenibacillaceae</taxon>
        <taxon>Brevibacillus</taxon>
    </lineage>
</organism>
<dbReference type="RefSeq" id="WP_251872223.1">
    <property type="nucleotide sequence ID" value="NZ_CP098755.1"/>
</dbReference>
<keyword evidence="2" id="KW-1185">Reference proteome</keyword>
<reference evidence="1" key="1">
    <citation type="submission" date="2022-06" db="EMBL/GenBank/DDBJ databases">
        <title>Genome sequencing of Brevibacillus sp. BB3-R1.</title>
        <authorList>
            <person name="Heo J."/>
            <person name="Lee D."/>
            <person name="Won M."/>
            <person name="Han B.-H."/>
            <person name="Hong S.-B."/>
            <person name="Kwon S.-W."/>
        </authorList>
    </citation>
    <scope>NUCLEOTIDE SEQUENCE</scope>
    <source>
        <strain evidence="1">BB3-R1</strain>
    </source>
</reference>
<evidence type="ECO:0000313" key="2">
    <source>
        <dbReference type="Proteomes" id="UP001056500"/>
    </source>
</evidence>
<dbReference type="Proteomes" id="UP001056500">
    <property type="component" value="Chromosome"/>
</dbReference>
<gene>
    <name evidence="1" type="ORF">NDK47_23835</name>
</gene>
<dbReference type="EMBL" id="CP098755">
    <property type="protein sequence ID" value="USG65117.1"/>
    <property type="molecule type" value="Genomic_DNA"/>
</dbReference>
<proteinExistence type="predicted"/>
<evidence type="ECO:0000313" key="1">
    <source>
        <dbReference type="EMBL" id="USG65117.1"/>
    </source>
</evidence>
<protein>
    <recommendedName>
        <fullName evidence="3">Phage protein</fullName>
    </recommendedName>
</protein>
<accession>A0ABY4WGG5</accession>
<name>A0ABY4WGG5_9BACL</name>
<evidence type="ECO:0008006" key="3">
    <source>
        <dbReference type="Google" id="ProtNLM"/>
    </source>
</evidence>